<reference evidence="2" key="1">
    <citation type="journal article" date="2019" name="Sci. Rep.">
        <title>Draft genome of Tanacetum cinerariifolium, the natural source of mosquito coil.</title>
        <authorList>
            <person name="Yamashiro T."/>
            <person name="Shiraishi A."/>
            <person name="Satake H."/>
            <person name="Nakayama K."/>
        </authorList>
    </citation>
    <scope>NUCLEOTIDE SEQUENCE</scope>
</reference>
<evidence type="ECO:0000313" key="1">
    <source>
        <dbReference type="EMBL" id="GEU52921.1"/>
    </source>
</evidence>
<evidence type="ECO:0000313" key="2">
    <source>
        <dbReference type="EMBL" id="GEU92635.1"/>
    </source>
</evidence>
<sequence length="257" mass="30475">MNELLCSAQYFEANTDKSRSFVPKKGSSGPEKLVLSLHKFPAVIFNDDDIEERTSRLVNKYVNKFNPYARSGVEHWKNPRAKIFYIRKQKEPRKPKEIVARRANECIVSITKPDFKNLNKNDIEDMYLLIMNGKKVNLTALTISFPRTEKHEMFSIIYEPVHGILYKSSKKEKRMMRHSKIQKFCDATLNKVLEGLKSYNNDVKYGYIQKDLTKDEAEYLKLFEEEIEVRLKYRRQMRRWETCVNGRPLGPRRERPE</sequence>
<name>A0A6L2P6E2_TANCI</name>
<protein>
    <submittedName>
        <fullName evidence="2">Uncharacterized protein</fullName>
    </submittedName>
</protein>
<dbReference type="EMBL" id="BKCJ010003091">
    <property type="protein sequence ID" value="GEU52921.1"/>
    <property type="molecule type" value="Genomic_DNA"/>
</dbReference>
<comment type="caution">
    <text evidence="2">The sequence shown here is derived from an EMBL/GenBank/DDBJ whole genome shotgun (WGS) entry which is preliminary data.</text>
</comment>
<proteinExistence type="predicted"/>
<dbReference type="EMBL" id="BKCJ010010676">
    <property type="protein sequence ID" value="GEU92635.1"/>
    <property type="molecule type" value="Genomic_DNA"/>
</dbReference>
<gene>
    <name evidence="1" type="ORF">Tci_024899</name>
    <name evidence="2" type="ORF">Tci_064613</name>
</gene>
<accession>A0A6L2P6E2</accession>
<organism evidence="2">
    <name type="scientific">Tanacetum cinerariifolium</name>
    <name type="common">Dalmatian daisy</name>
    <name type="synonym">Chrysanthemum cinerariifolium</name>
    <dbReference type="NCBI Taxonomy" id="118510"/>
    <lineage>
        <taxon>Eukaryota</taxon>
        <taxon>Viridiplantae</taxon>
        <taxon>Streptophyta</taxon>
        <taxon>Embryophyta</taxon>
        <taxon>Tracheophyta</taxon>
        <taxon>Spermatophyta</taxon>
        <taxon>Magnoliopsida</taxon>
        <taxon>eudicotyledons</taxon>
        <taxon>Gunneridae</taxon>
        <taxon>Pentapetalae</taxon>
        <taxon>asterids</taxon>
        <taxon>campanulids</taxon>
        <taxon>Asterales</taxon>
        <taxon>Asteraceae</taxon>
        <taxon>Asteroideae</taxon>
        <taxon>Anthemideae</taxon>
        <taxon>Anthemidinae</taxon>
        <taxon>Tanacetum</taxon>
    </lineage>
</organism>
<dbReference type="AlphaFoldDB" id="A0A6L2P6E2"/>